<dbReference type="Proteomes" id="UP001347884">
    <property type="component" value="Unassembled WGS sequence"/>
</dbReference>
<dbReference type="Proteomes" id="UP000247594">
    <property type="component" value="Unassembled WGS sequence"/>
</dbReference>
<organism evidence="2 3">
    <name type="scientific">Avibacterium paragallinarum</name>
    <name type="common">Haemophilus gallinarum</name>
    <dbReference type="NCBI Taxonomy" id="728"/>
    <lineage>
        <taxon>Bacteria</taxon>
        <taxon>Pseudomonadati</taxon>
        <taxon>Pseudomonadota</taxon>
        <taxon>Gammaproteobacteria</taxon>
        <taxon>Pasteurellales</taxon>
        <taxon>Pasteurellaceae</taxon>
        <taxon>Avibacterium</taxon>
    </lineage>
</organism>
<reference evidence="1" key="3">
    <citation type="submission" date="2022-05" db="EMBL/GenBank/DDBJ databases">
        <authorList>
            <person name="Chen Y."/>
            <person name="Zhu J."/>
            <person name="Zhu K."/>
        </authorList>
    </citation>
    <scope>NUCLEOTIDE SEQUENCE</scope>
    <source>
        <strain evidence="1">AV25</strain>
    </source>
</reference>
<sequence length="255" mass="30475">MLKRKISCKKQLQIGIWKGIRTCDFVWFDEENRPRFCVIENDISFERLKPNLLVGECNYSLKTLKFVASITSQYTWIKTLLLPHSLTISEYEQQCRFLLSQELPIIIDDIWFDYQVEQLKEGVKLTVYAVKKKIAEDYLKIYQPLSIQVLDCISNTVIRAFHYFIDYKIEKKSLFFYQDEVYVFIINPNTNQIQTIHKTKISLTTLYEKFCQRYSFDCDQVYYYSSLNNTQEYSPDWIRINTDIPFIALGNALWK</sequence>
<accession>A0A0F5EV19</accession>
<evidence type="ECO:0000313" key="2">
    <source>
        <dbReference type="EMBL" id="PXZ38866.1"/>
    </source>
</evidence>
<reference evidence="2 3" key="1">
    <citation type="submission" date="2018-06" db="EMBL/GenBank/DDBJ databases">
        <authorList>
            <person name="Teymurazov M."/>
            <person name="Kislichkina A."/>
            <person name="Abaymova A."/>
            <person name="Mukhina T."/>
            <person name="Mayskaya N."/>
            <person name="Svetoch E."/>
            <person name="Bogun A."/>
        </authorList>
    </citation>
    <scope>NUCLEOTIDE SEQUENCE [LARGE SCALE GENOMIC DNA]</scope>
    <source>
        <strain evidence="2 3">SCPM-O-B-8406</strain>
    </source>
</reference>
<dbReference type="AlphaFoldDB" id="A0A0F5EV19"/>
<protein>
    <recommendedName>
        <fullName evidence="5">Competence protein A</fullName>
    </recommendedName>
</protein>
<dbReference type="EMBL" id="JAMDKF010000024">
    <property type="protein sequence ID" value="MEE6042168.1"/>
    <property type="molecule type" value="Genomic_DNA"/>
</dbReference>
<dbReference type="KEGG" id="apag:EIA51_02545"/>
<evidence type="ECO:0000313" key="3">
    <source>
        <dbReference type="Proteomes" id="UP000247594"/>
    </source>
</evidence>
<dbReference type="RefSeq" id="WP_035688099.1">
    <property type="nucleotide sequence ID" value="NZ_CP034110.1"/>
</dbReference>
<dbReference type="GeneID" id="66256433"/>
<comment type="caution">
    <text evidence="2">The sequence shown here is derived from an EMBL/GenBank/DDBJ whole genome shotgun (WGS) entry which is preliminary data.</text>
</comment>
<keyword evidence="4" id="KW-1185">Reference proteome</keyword>
<evidence type="ECO:0000313" key="1">
    <source>
        <dbReference type="EMBL" id="MEE6042168.1"/>
    </source>
</evidence>
<name>A0A0F5EV19_AVIPA</name>
<dbReference type="EMBL" id="QJPJ01000009">
    <property type="protein sequence ID" value="PXZ38866.1"/>
    <property type="molecule type" value="Genomic_DNA"/>
</dbReference>
<evidence type="ECO:0008006" key="5">
    <source>
        <dbReference type="Google" id="ProtNLM"/>
    </source>
</evidence>
<gene>
    <name evidence="2" type="ORF">DM482_06670</name>
    <name evidence="1" type="ORF">M5S13_09790</name>
</gene>
<proteinExistence type="predicted"/>
<reference evidence="1 4" key="2">
    <citation type="journal article" date="2022" name="Front. Microbiol.">
        <title>Commensal bacteria contribute to the growth of multidrug-resistant Avibacterium paragallinarum in chickens.</title>
        <authorList>
            <person name="Zhu J."/>
            <person name="Chen Y."/>
            <person name="Wu Y."/>
            <person name="Wang Y."/>
            <person name="Zhu K."/>
        </authorList>
    </citation>
    <scope>NUCLEOTIDE SEQUENCE [LARGE SCALE GENOMIC DNA]</scope>
    <source>
        <strain evidence="1 4">AV25</strain>
    </source>
</reference>
<evidence type="ECO:0000313" key="4">
    <source>
        <dbReference type="Proteomes" id="UP001347884"/>
    </source>
</evidence>